<dbReference type="PANTHER" id="PTHR31170">
    <property type="entry name" value="BNAC04G53230D PROTEIN"/>
    <property type="match status" value="1"/>
</dbReference>
<dbReference type="Gene3D" id="3.30.200.20">
    <property type="entry name" value="Phosphorylase Kinase, domain 1"/>
    <property type="match status" value="1"/>
</dbReference>
<evidence type="ECO:0000256" key="1">
    <source>
        <dbReference type="SAM" id="MobiDB-lite"/>
    </source>
</evidence>
<dbReference type="InterPro" id="IPR004158">
    <property type="entry name" value="DUF247_pln"/>
</dbReference>
<sequence>MAQALVKRGLNESGPSQAADHFYTPSSRRVLNKAIAISKFLRPNLSAAVWLQSCSFSERLQFRSSILSTAVYNLRKTNRILQNLLQLRDFEVRFGTLRLLQSEVRAFGPLFYNLRALQSQNSRLDNLFYKLWTNDSMAIFMAFQSPQLEVLGLTTIFGNVTTEDATRNVLLLGMPKMLSNQRGNRTRPANASTTKSAMKESKIPKIPASRSGAHSLPKSNKNNVLSTSHSKHNQIGQTAAVLPPTGSRAPDACDLYRKTGVVPQNTHYIGGNMRDTQFQTIKPSDNMVGRGGYSEVYRGDLDDGRTIAVKRLTKDNTDENKEKEFLLEHNNVGVQALHPQPGSQWRQTVINRKDYREVGNETDGFYRGIKKLYHKEEISLRCGHAQNPNQNHPDPISTLTLTVLALLPIRQNLPEGIDISKINFENMSDAGVKFEIRDERNQSMFDIRFEHGHFKIPKFKVTDSTETFFRNIIAYEQHSSDDKPKYFTDYTYFMDQLINCKEDVTQLRCHEVLENWLGDDEVVALMFNNLGKGRIISEQFYYAEQCSKVNAHCKRWWNKGVASLKRDYFTNIWVIVATIAAAFLLLFTLTQTVIALITIISSPPTLI</sequence>
<evidence type="ECO:0000313" key="4">
    <source>
        <dbReference type="Proteomes" id="UP000306102"/>
    </source>
</evidence>
<gene>
    <name evidence="3" type="ORF">TEA_007884</name>
</gene>
<keyword evidence="2" id="KW-0472">Membrane</keyword>
<feature type="transmembrane region" description="Helical" evidence="2">
    <location>
        <begin position="572"/>
        <end position="600"/>
    </location>
</feature>
<dbReference type="InterPro" id="IPR011009">
    <property type="entry name" value="Kinase-like_dom_sf"/>
</dbReference>
<feature type="compositionally biased region" description="Polar residues" evidence="1">
    <location>
        <begin position="179"/>
        <end position="196"/>
    </location>
</feature>
<dbReference type="Proteomes" id="UP000306102">
    <property type="component" value="Unassembled WGS sequence"/>
</dbReference>
<dbReference type="InterPro" id="IPR036452">
    <property type="entry name" value="Ribo_hydro-like"/>
</dbReference>
<dbReference type="Gene3D" id="3.90.245.10">
    <property type="entry name" value="Ribonucleoside hydrolase-like"/>
    <property type="match status" value="1"/>
</dbReference>
<evidence type="ECO:0000313" key="3">
    <source>
        <dbReference type="EMBL" id="THF94939.1"/>
    </source>
</evidence>
<feature type="compositionally biased region" description="Polar residues" evidence="1">
    <location>
        <begin position="217"/>
        <end position="234"/>
    </location>
</feature>
<name>A0A4S4CYH7_CAMSN</name>
<dbReference type="SUPFAM" id="SSF53590">
    <property type="entry name" value="Nucleoside hydrolase"/>
    <property type="match status" value="1"/>
</dbReference>
<dbReference type="PANTHER" id="PTHR31170:SF17">
    <property type="match status" value="1"/>
</dbReference>
<keyword evidence="2" id="KW-0812">Transmembrane</keyword>
<organism evidence="3 4">
    <name type="scientific">Camellia sinensis var. sinensis</name>
    <name type="common">China tea</name>
    <dbReference type="NCBI Taxonomy" id="542762"/>
    <lineage>
        <taxon>Eukaryota</taxon>
        <taxon>Viridiplantae</taxon>
        <taxon>Streptophyta</taxon>
        <taxon>Embryophyta</taxon>
        <taxon>Tracheophyta</taxon>
        <taxon>Spermatophyta</taxon>
        <taxon>Magnoliopsida</taxon>
        <taxon>eudicotyledons</taxon>
        <taxon>Gunneridae</taxon>
        <taxon>Pentapetalae</taxon>
        <taxon>asterids</taxon>
        <taxon>Ericales</taxon>
        <taxon>Theaceae</taxon>
        <taxon>Camellia</taxon>
    </lineage>
</organism>
<evidence type="ECO:0008006" key="5">
    <source>
        <dbReference type="Google" id="ProtNLM"/>
    </source>
</evidence>
<accession>A0A4S4CYH7</accession>
<protein>
    <recommendedName>
        <fullName evidence="5">Protein kinase domain-containing protein</fullName>
    </recommendedName>
</protein>
<dbReference type="AlphaFoldDB" id="A0A4S4CYH7"/>
<dbReference type="Pfam" id="PF03140">
    <property type="entry name" value="DUF247"/>
    <property type="match status" value="1"/>
</dbReference>
<keyword evidence="4" id="KW-1185">Reference proteome</keyword>
<reference evidence="3 4" key="1">
    <citation type="journal article" date="2018" name="Proc. Natl. Acad. Sci. U.S.A.">
        <title>Draft genome sequence of Camellia sinensis var. sinensis provides insights into the evolution of the tea genome and tea quality.</title>
        <authorList>
            <person name="Wei C."/>
            <person name="Yang H."/>
            <person name="Wang S."/>
            <person name="Zhao J."/>
            <person name="Liu C."/>
            <person name="Gao L."/>
            <person name="Xia E."/>
            <person name="Lu Y."/>
            <person name="Tai Y."/>
            <person name="She G."/>
            <person name="Sun J."/>
            <person name="Cao H."/>
            <person name="Tong W."/>
            <person name="Gao Q."/>
            <person name="Li Y."/>
            <person name="Deng W."/>
            <person name="Jiang X."/>
            <person name="Wang W."/>
            <person name="Chen Q."/>
            <person name="Zhang S."/>
            <person name="Li H."/>
            <person name="Wu J."/>
            <person name="Wang P."/>
            <person name="Li P."/>
            <person name="Shi C."/>
            <person name="Zheng F."/>
            <person name="Jian J."/>
            <person name="Huang B."/>
            <person name="Shan D."/>
            <person name="Shi M."/>
            <person name="Fang C."/>
            <person name="Yue Y."/>
            <person name="Li F."/>
            <person name="Li D."/>
            <person name="Wei S."/>
            <person name="Han B."/>
            <person name="Jiang C."/>
            <person name="Yin Y."/>
            <person name="Xia T."/>
            <person name="Zhang Z."/>
            <person name="Bennetzen J.L."/>
            <person name="Zhao S."/>
            <person name="Wan X."/>
        </authorList>
    </citation>
    <scope>NUCLEOTIDE SEQUENCE [LARGE SCALE GENOMIC DNA]</scope>
    <source>
        <strain evidence="4">cv. Shuchazao</strain>
        <tissue evidence="3">Leaf</tissue>
    </source>
</reference>
<proteinExistence type="predicted"/>
<dbReference type="EMBL" id="SDRB02013410">
    <property type="protein sequence ID" value="THF94939.1"/>
    <property type="molecule type" value="Genomic_DNA"/>
</dbReference>
<keyword evidence="2" id="KW-1133">Transmembrane helix</keyword>
<feature type="region of interest" description="Disordered" evidence="1">
    <location>
        <begin position="179"/>
        <end position="234"/>
    </location>
</feature>
<evidence type="ECO:0000256" key="2">
    <source>
        <dbReference type="SAM" id="Phobius"/>
    </source>
</evidence>
<comment type="caution">
    <text evidence="3">The sequence shown here is derived from an EMBL/GenBank/DDBJ whole genome shotgun (WGS) entry which is preliminary data.</text>
</comment>
<dbReference type="GO" id="GO:0016799">
    <property type="term" value="F:hydrolase activity, hydrolyzing N-glycosyl compounds"/>
    <property type="evidence" value="ECO:0007669"/>
    <property type="project" value="InterPro"/>
</dbReference>
<dbReference type="SUPFAM" id="SSF56112">
    <property type="entry name" value="Protein kinase-like (PK-like)"/>
    <property type="match status" value="1"/>
</dbReference>